<organism evidence="1 2">
    <name type="scientific">Furfurilactobacillus curtus</name>
    <dbReference type="NCBI Taxonomy" id="1746200"/>
    <lineage>
        <taxon>Bacteria</taxon>
        <taxon>Bacillati</taxon>
        <taxon>Bacillota</taxon>
        <taxon>Bacilli</taxon>
        <taxon>Lactobacillales</taxon>
        <taxon>Lactobacillaceae</taxon>
        <taxon>Furfurilactobacillus</taxon>
    </lineage>
</organism>
<proteinExistence type="predicted"/>
<protein>
    <submittedName>
        <fullName evidence="1">Uncharacterized protein</fullName>
    </submittedName>
</protein>
<dbReference type="EMBL" id="BQXO01000002">
    <property type="protein sequence ID" value="GKT05397.1"/>
    <property type="molecule type" value="Genomic_DNA"/>
</dbReference>
<keyword evidence="2" id="KW-1185">Reference proteome</keyword>
<reference evidence="1 2" key="1">
    <citation type="submission" date="2022-03" db="EMBL/GenBank/DDBJ databases">
        <title>Draft genome sequence of Furfurilactobacillus curtus JCM 31185.</title>
        <authorList>
            <person name="Suzuki S."/>
            <person name="Endo A."/>
            <person name="Kajikawa A."/>
        </authorList>
    </citation>
    <scope>NUCLEOTIDE SEQUENCE [LARGE SCALE GENOMIC DNA]</scope>
    <source>
        <strain evidence="1 2">JCM 31185</strain>
    </source>
</reference>
<name>A0ABQ5JRJ5_9LACO</name>
<comment type="caution">
    <text evidence="1">The sequence shown here is derived from an EMBL/GenBank/DDBJ whole genome shotgun (WGS) entry which is preliminary data.</text>
</comment>
<evidence type="ECO:0000313" key="1">
    <source>
        <dbReference type="EMBL" id="GKT05397.1"/>
    </source>
</evidence>
<evidence type="ECO:0000313" key="2">
    <source>
        <dbReference type="Proteomes" id="UP001628078"/>
    </source>
</evidence>
<dbReference type="Proteomes" id="UP001628078">
    <property type="component" value="Unassembled WGS sequence"/>
</dbReference>
<gene>
    <name evidence="1" type="ORF">JCM31185_06860</name>
</gene>
<sequence>MVRSLLERVEQTRLGFLLGRSGGMESNGNHSFDQIVRALADAIEQLIVEEQERHD</sequence>
<accession>A0ABQ5JRJ5</accession>